<dbReference type="InterPro" id="IPR007527">
    <property type="entry name" value="Znf_SWIM"/>
</dbReference>
<evidence type="ECO:0000259" key="3">
    <source>
        <dbReference type="PROSITE" id="PS50966"/>
    </source>
</evidence>
<keyword evidence="1" id="KW-0862">Zinc</keyword>
<name>A0A1P8WNU7_9PLAN</name>
<dbReference type="STRING" id="1891926.Fuma_05394"/>
<evidence type="ECO:0000313" key="5">
    <source>
        <dbReference type="Proteomes" id="UP000187735"/>
    </source>
</evidence>
<protein>
    <recommendedName>
        <fullName evidence="3">SWIM-type domain-containing protein</fullName>
    </recommendedName>
</protein>
<dbReference type="PROSITE" id="PS50966">
    <property type="entry name" value="ZF_SWIM"/>
    <property type="match status" value="1"/>
</dbReference>
<dbReference type="EMBL" id="CP017641">
    <property type="protein sequence ID" value="APZ95732.1"/>
    <property type="molecule type" value="Genomic_DNA"/>
</dbReference>
<evidence type="ECO:0000256" key="2">
    <source>
        <dbReference type="SAM" id="MobiDB-lite"/>
    </source>
</evidence>
<feature type="region of interest" description="Disordered" evidence="2">
    <location>
        <begin position="156"/>
        <end position="182"/>
    </location>
</feature>
<dbReference type="Proteomes" id="UP000187735">
    <property type="component" value="Chromosome"/>
</dbReference>
<dbReference type="GO" id="GO:0008270">
    <property type="term" value="F:zinc ion binding"/>
    <property type="evidence" value="ECO:0007669"/>
    <property type="project" value="UniProtKB-KW"/>
</dbReference>
<organism evidence="4 5">
    <name type="scientific">Fuerstiella marisgermanici</name>
    <dbReference type="NCBI Taxonomy" id="1891926"/>
    <lineage>
        <taxon>Bacteria</taxon>
        <taxon>Pseudomonadati</taxon>
        <taxon>Planctomycetota</taxon>
        <taxon>Planctomycetia</taxon>
        <taxon>Planctomycetales</taxon>
        <taxon>Planctomycetaceae</taxon>
        <taxon>Fuerstiella</taxon>
    </lineage>
</organism>
<sequence>MKKKSKSAKVAAQSFPWEKLTWDDLSQWTDSRSLERGRSYQRRGAVSNLNLLPDGGLLAEVVGTHRYATRVSVVGRSRELSKRLEATCSCPVGHRCKHGVAVILEFLNAIENSTDVPKTDGDDPRLTLIKNGWDDGTSEDDFDDEDFEETHSVAVDVSATSNSSKSAAGKNRSRKKKSTWRSVRSARRVTDADIVGFLSAKSEDDLVSIVMQVCRSDAKLRQSYVDRIMLETGDHAAMIREARKELRSVTSVEAWYNSWEGHGSLPDYSRLRSQLRLLVDAEQFDAVIELGRELIQCGLQQVEQSHDQGETAGEIISTLSIVAEAIGPCSLTDVDKILFVYDSFLKDDFDLCQSLGNVLDQRYPRSVWADVAEKLKSRLASLPASEEDRSTAKFMKSYRRERLSGWIIESLEAAGDKTAATDFCIKEAKKAGTWQRAVDRLIDLKRYDEAKELATQGLANTDPMYAGLTNCLQDALATIAAKSKDYSVAVAIAAERFVSRPGVASFQDLLKVAKKAKCEAATKTVAMHFLETGKLPAFSKASKSRAKTTKKKAVPRSDRWPFPAPPCVNGSSPRPGLGHAGGPSPHFDVLIRLSIQQRDPESVLRWYDQWQASASQNRFRHARIETEVADAVSSTHPDRAVELYCTEADRLAAETNTKLYPQSVSFLKKARKVLKSQKREHEFDVILSTFHDRHHRKRRLVELLHSLGGQPIVSKRRNK</sequence>
<keyword evidence="1" id="KW-0863">Zinc-finger</keyword>
<accession>A0A1P8WNU7</accession>
<feature type="region of interest" description="Disordered" evidence="2">
    <location>
        <begin position="541"/>
        <end position="566"/>
    </location>
</feature>
<gene>
    <name evidence="4" type="ORF">Fuma_05394</name>
</gene>
<keyword evidence="1" id="KW-0479">Metal-binding</keyword>
<feature type="compositionally biased region" description="Basic residues" evidence="2">
    <location>
        <begin position="542"/>
        <end position="554"/>
    </location>
</feature>
<evidence type="ECO:0000256" key="1">
    <source>
        <dbReference type="PROSITE-ProRule" id="PRU00325"/>
    </source>
</evidence>
<evidence type="ECO:0000313" key="4">
    <source>
        <dbReference type="EMBL" id="APZ95732.1"/>
    </source>
</evidence>
<dbReference type="KEGG" id="fmr:Fuma_05394"/>
<reference evidence="4 5" key="1">
    <citation type="journal article" date="2016" name="Front. Microbiol.">
        <title>Fuerstia marisgermanicae gen. nov., sp. nov., an Unusual Member of the Phylum Planctomycetes from the German Wadden Sea.</title>
        <authorList>
            <person name="Kohn T."/>
            <person name="Heuer A."/>
            <person name="Jogler M."/>
            <person name="Vollmers J."/>
            <person name="Boedeker C."/>
            <person name="Bunk B."/>
            <person name="Rast P."/>
            <person name="Borchert D."/>
            <person name="Glockner I."/>
            <person name="Freese H.M."/>
            <person name="Klenk H.P."/>
            <person name="Overmann J."/>
            <person name="Kaster A.K."/>
            <person name="Rohde M."/>
            <person name="Wiegand S."/>
            <person name="Jogler C."/>
        </authorList>
    </citation>
    <scope>NUCLEOTIDE SEQUENCE [LARGE SCALE GENOMIC DNA]</scope>
    <source>
        <strain evidence="4 5">NH11</strain>
    </source>
</reference>
<dbReference type="Pfam" id="PF04434">
    <property type="entry name" value="SWIM"/>
    <property type="match status" value="1"/>
</dbReference>
<dbReference type="AlphaFoldDB" id="A0A1P8WNU7"/>
<dbReference type="OrthoDB" id="258947at2"/>
<feature type="compositionally biased region" description="Basic residues" evidence="2">
    <location>
        <begin position="171"/>
        <end position="182"/>
    </location>
</feature>
<proteinExistence type="predicted"/>
<keyword evidence="5" id="KW-1185">Reference proteome</keyword>
<feature type="domain" description="SWIM-type" evidence="3">
    <location>
        <begin position="69"/>
        <end position="107"/>
    </location>
</feature>
<dbReference type="RefSeq" id="WP_145944402.1">
    <property type="nucleotide sequence ID" value="NZ_CP017641.1"/>
</dbReference>